<name>A0ABP8WFE3_9MICC</name>
<keyword evidence="3" id="KW-1185">Reference proteome</keyword>
<reference evidence="3" key="1">
    <citation type="journal article" date="2019" name="Int. J. Syst. Evol. Microbiol.">
        <title>The Global Catalogue of Microorganisms (GCM) 10K type strain sequencing project: providing services to taxonomists for standard genome sequencing and annotation.</title>
        <authorList>
            <consortium name="The Broad Institute Genomics Platform"/>
            <consortium name="The Broad Institute Genome Sequencing Center for Infectious Disease"/>
            <person name="Wu L."/>
            <person name="Ma J."/>
        </authorList>
    </citation>
    <scope>NUCLEOTIDE SEQUENCE [LARGE SCALE GENOMIC DNA]</scope>
    <source>
        <strain evidence="3">JCM 18958</strain>
    </source>
</reference>
<sequence length="48" mass="5017">MPAKGNPFSGAGPLWPPPPNGNPILYDHATGEYAEPNDVVPSQDGSEK</sequence>
<organism evidence="2 3">
    <name type="scientific">Kocuria gwangalliensis</name>
    <dbReference type="NCBI Taxonomy" id="501592"/>
    <lineage>
        <taxon>Bacteria</taxon>
        <taxon>Bacillati</taxon>
        <taxon>Actinomycetota</taxon>
        <taxon>Actinomycetes</taxon>
        <taxon>Micrococcales</taxon>
        <taxon>Micrococcaceae</taxon>
        <taxon>Kocuria</taxon>
    </lineage>
</organism>
<accession>A0ABP8WFE3</accession>
<evidence type="ECO:0000256" key="1">
    <source>
        <dbReference type="SAM" id="MobiDB-lite"/>
    </source>
</evidence>
<comment type="caution">
    <text evidence="2">The sequence shown here is derived from an EMBL/GenBank/DDBJ whole genome shotgun (WGS) entry which is preliminary data.</text>
</comment>
<dbReference type="EMBL" id="BAABLN010000001">
    <property type="protein sequence ID" value="GAA4688656.1"/>
    <property type="molecule type" value="Genomic_DNA"/>
</dbReference>
<feature type="region of interest" description="Disordered" evidence="1">
    <location>
        <begin position="1"/>
        <end position="28"/>
    </location>
</feature>
<proteinExistence type="predicted"/>
<evidence type="ECO:0000313" key="3">
    <source>
        <dbReference type="Proteomes" id="UP001501446"/>
    </source>
</evidence>
<evidence type="ECO:0000313" key="2">
    <source>
        <dbReference type="EMBL" id="GAA4688656.1"/>
    </source>
</evidence>
<dbReference type="Proteomes" id="UP001501446">
    <property type="component" value="Unassembled WGS sequence"/>
</dbReference>
<protein>
    <submittedName>
        <fullName evidence="2">Uncharacterized protein</fullName>
    </submittedName>
</protein>
<gene>
    <name evidence="2" type="ORF">GCM10025781_01740</name>
</gene>